<reference evidence="1 2" key="1">
    <citation type="submission" date="2020-06" db="EMBL/GenBank/DDBJ databases">
        <title>Transcriptomic and genomic resources for Thalictrum thalictroides and T. hernandezii: Facilitating candidate gene discovery in an emerging model plant lineage.</title>
        <authorList>
            <person name="Arias T."/>
            <person name="Riano-Pachon D.M."/>
            <person name="Di Stilio V.S."/>
        </authorList>
    </citation>
    <scope>NUCLEOTIDE SEQUENCE [LARGE SCALE GENOMIC DNA]</scope>
    <source>
        <strain evidence="2">cv. WT478/WT964</strain>
        <tissue evidence="1">Leaves</tissue>
    </source>
</reference>
<feature type="non-terminal residue" evidence="1">
    <location>
        <position position="1"/>
    </location>
</feature>
<sequence length="59" mass="6582">ECVLGLESSVKVKKKKKQAKERHTSEAGDQSTINSQIDRIILNQEALIKETALGEPFDK</sequence>
<gene>
    <name evidence="1" type="ORF">FRX31_027057</name>
</gene>
<proteinExistence type="predicted"/>
<protein>
    <submittedName>
        <fullName evidence="1">Uncharacterized protein</fullName>
    </submittedName>
</protein>
<dbReference type="EMBL" id="JABWDY010033545">
    <property type="protein sequence ID" value="KAF5183356.1"/>
    <property type="molecule type" value="Genomic_DNA"/>
</dbReference>
<name>A0A7J6VE34_THATH</name>
<organism evidence="1 2">
    <name type="scientific">Thalictrum thalictroides</name>
    <name type="common">Rue-anemone</name>
    <name type="synonym">Anemone thalictroides</name>
    <dbReference type="NCBI Taxonomy" id="46969"/>
    <lineage>
        <taxon>Eukaryota</taxon>
        <taxon>Viridiplantae</taxon>
        <taxon>Streptophyta</taxon>
        <taxon>Embryophyta</taxon>
        <taxon>Tracheophyta</taxon>
        <taxon>Spermatophyta</taxon>
        <taxon>Magnoliopsida</taxon>
        <taxon>Ranunculales</taxon>
        <taxon>Ranunculaceae</taxon>
        <taxon>Thalictroideae</taxon>
        <taxon>Thalictrum</taxon>
    </lineage>
</organism>
<keyword evidence="2" id="KW-1185">Reference proteome</keyword>
<dbReference type="AlphaFoldDB" id="A0A7J6VE34"/>
<evidence type="ECO:0000313" key="2">
    <source>
        <dbReference type="Proteomes" id="UP000554482"/>
    </source>
</evidence>
<accession>A0A7J6VE34</accession>
<evidence type="ECO:0000313" key="1">
    <source>
        <dbReference type="EMBL" id="KAF5183356.1"/>
    </source>
</evidence>
<dbReference type="Proteomes" id="UP000554482">
    <property type="component" value="Unassembled WGS sequence"/>
</dbReference>
<comment type="caution">
    <text evidence="1">The sequence shown here is derived from an EMBL/GenBank/DDBJ whole genome shotgun (WGS) entry which is preliminary data.</text>
</comment>